<dbReference type="OrthoDB" id="10583068at2759"/>
<feature type="compositionally biased region" description="Basic and acidic residues" evidence="1">
    <location>
        <begin position="412"/>
        <end position="428"/>
    </location>
</feature>
<feature type="region of interest" description="Disordered" evidence="1">
    <location>
        <begin position="412"/>
        <end position="523"/>
    </location>
</feature>
<sequence>MNTDFQTLHTTKMAGVFSKVLEFMGFEERFSTQKTPNPTYKDPKFYPRKCLKTGNSILITQGATGKIRIFEFLENSENGFQNHEQCPTCKEYIYVHEEKAKSEDVQKIDSGAIEKASEVLQVGDVENSNKDEVTVDGEIQKSDDVEDSEMASEDVKGSEDVQTSYDVDDSDDVEESEDVKLHNPEKPNIKKCLVYEDLSESDVSGSELSESDISDSENIEFLMGIQKSRLTEETEQTEAQKKLVQKIVASANRGNWYEDVTEDSEEGVVDPEDVVDASGEDVKDSEEDVEDSEGSSEDDWSSEDDTQSKDSDSEDVRNSEKDVKDSEEDVEDSEDDWSSDDDTQWEDSDSEDVEAPEDVQASAEDVEASKKDAEDSEDVKMYYAFNRREKDFLKKLNDFRRESMIYDAYSDDVKDSEVVKASEGDMHTLGENFEAPGDVEDSEEGVRNSGEGIETPEDVKDTEGSVETSEDVVEDSENEWESEDDTQWEESDSEDVTKDSDAVQDSVDDFENSENVKDSDTWTTNLQETIRKLKSPKTDSEVDDDVTRDSSEVVRKFRNLMNEIHEENQRRNEELMKIFK</sequence>
<organism evidence="2 3">
    <name type="scientific">Caenorhabditis nigoni</name>
    <dbReference type="NCBI Taxonomy" id="1611254"/>
    <lineage>
        <taxon>Eukaryota</taxon>
        <taxon>Metazoa</taxon>
        <taxon>Ecdysozoa</taxon>
        <taxon>Nematoda</taxon>
        <taxon>Chromadorea</taxon>
        <taxon>Rhabditida</taxon>
        <taxon>Rhabditina</taxon>
        <taxon>Rhabditomorpha</taxon>
        <taxon>Rhabditoidea</taxon>
        <taxon>Rhabditidae</taxon>
        <taxon>Peloderinae</taxon>
        <taxon>Caenorhabditis</taxon>
    </lineage>
</organism>
<name>A0A2G5SGN3_9PELO</name>
<feature type="compositionally biased region" description="Acidic residues" evidence="1">
    <location>
        <begin position="166"/>
        <end position="177"/>
    </location>
</feature>
<feature type="compositionally biased region" description="Basic and acidic residues" evidence="1">
    <location>
        <begin position="306"/>
        <end position="324"/>
    </location>
</feature>
<keyword evidence="3" id="KW-1185">Reference proteome</keyword>
<evidence type="ECO:0000313" key="2">
    <source>
        <dbReference type="EMBL" id="PIC14228.1"/>
    </source>
</evidence>
<reference evidence="3" key="1">
    <citation type="submission" date="2017-10" db="EMBL/GenBank/DDBJ databases">
        <title>Rapid genome shrinkage in a self-fertile nematode reveals novel sperm competition proteins.</title>
        <authorList>
            <person name="Yin D."/>
            <person name="Schwarz E.M."/>
            <person name="Thomas C.G."/>
            <person name="Felde R.L."/>
            <person name="Korf I.F."/>
            <person name="Cutter A.D."/>
            <person name="Schartner C.M."/>
            <person name="Ralston E.J."/>
            <person name="Meyer B.J."/>
            <person name="Haag E.S."/>
        </authorList>
    </citation>
    <scope>NUCLEOTIDE SEQUENCE [LARGE SCALE GENOMIC DNA]</scope>
    <source>
        <strain evidence="3">JU1422</strain>
    </source>
</reference>
<dbReference type="AlphaFoldDB" id="A0A2G5SGN3"/>
<feature type="compositionally biased region" description="Acidic residues" evidence="1">
    <location>
        <begin position="259"/>
        <end position="305"/>
    </location>
</feature>
<dbReference type="EMBL" id="PDUG01000008">
    <property type="protein sequence ID" value="PIC14228.1"/>
    <property type="molecule type" value="Genomic_DNA"/>
</dbReference>
<feature type="compositionally biased region" description="Acidic residues" evidence="1">
    <location>
        <begin position="325"/>
        <end position="357"/>
    </location>
</feature>
<evidence type="ECO:0000313" key="3">
    <source>
        <dbReference type="Proteomes" id="UP000230233"/>
    </source>
</evidence>
<proteinExistence type="predicted"/>
<feature type="compositionally biased region" description="Acidic residues" evidence="1">
    <location>
        <begin position="468"/>
        <end position="494"/>
    </location>
</feature>
<feature type="region of interest" description="Disordered" evidence="1">
    <location>
        <begin position="251"/>
        <end position="379"/>
    </location>
</feature>
<gene>
    <name evidence="2" type="primary">Cni-sdz-14</name>
    <name evidence="2" type="ORF">B9Z55_027208</name>
</gene>
<feature type="region of interest" description="Disordered" evidence="1">
    <location>
        <begin position="137"/>
        <end position="184"/>
    </location>
</feature>
<accession>A0A2G5SGN3</accession>
<dbReference type="Proteomes" id="UP000230233">
    <property type="component" value="Unassembled WGS sequence"/>
</dbReference>
<protein>
    <submittedName>
        <fullName evidence="2">Uncharacterized protein</fullName>
    </submittedName>
</protein>
<comment type="caution">
    <text evidence="2">The sequence shown here is derived from an EMBL/GenBank/DDBJ whole genome shotgun (WGS) entry which is preliminary data.</text>
</comment>
<feature type="compositionally biased region" description="Acidic residues" evidence="1">
    <location>
        <begin position="209"/>
        <end position="218"/>
    </location>
</feature>
<feature type="region of interest" description="Disordered" evidence="1">
    <location>
        <begin position="199"/>
        <end position="219"/>
    </location>
</feature>
<evidence type="ECO:0000256" key="1">
    <source>
        <dbReference type="SAM" id="MobiDB-lite"/>
    </source>
</evidence>